<reference evidence="7 8" key="1">
    <citation type="submission" date="2016-10" db="EMBL/GenBank/DDBJ databases">
        <authorList>
            <person name="de Groot N.N."/>
        </authorList>
    </citation>
    <scope>NUCLEOTIDE SEQUENCE [LARGE SCALE GENOMIC DNA]</scope>
    <source>
        <strain evidence="7 8">DSM 26000</strain>
    </source>
</reference>
<feature type="transmembrane region" description="Helical" evidence="6">
    <location>
        <begin position="177"/>
        <end position="195"/>
    </location>
</feature>
<keyword evidence="8" id="KW-1185">Reference proteome</keyword>
<dbReference type="STRING" id="1125876.SAMN05443292_2524"/>
<evidence type="ECO:0000313" key="8">
    <source>
        <dbReference type="Proteomes" id="UP000198931"/>
    </source>
</evidence>
<evidence type="ECO:0000256" key="5">
    <source>
        <dbReference type="ARBA" id="ARBA00023136"/>
    </source>
</evidence>
<dbReference type="EMBL" id="FOQT01000004">
    <property type="protein sequence ID" value="SFI42065.1"/>
    <property type="molecule type" value="Genomic_DNA"/>
</dbReference>
<dbReference type="AlphaFoldDB" id="A0A1I3I228"/>
<feature type="transmembrane region" description="Helical" evidence="6">
    <location>
        <begin position="20"/>
        <end position="40"/>
    </location>
</feature>
<feature type="transmembrane region" description="Helical" evidence="6">
    <location>
        <begin position="96"/>
        <end position="114"/>
    </location>
</feature>
<accession>A0A1I3I228</accession>
<feature type="transmembrane region" description="Helical" evidence="6">
    <location>
        <begin position="46"/>
        <end position="65"/>
    </location>
</feature>
<keyword evidence="5 6" id="KW-0472">Membrane</keyword>
<evidence type="ECO:0000256" key="6">
    <source>
        <dbReference type="SAM" id="Phobius"/>
    </source>
</evidence>
<dbReference type="PANTHER" id="PTHR30250:SF11">
    <property type="entry name" value="O-ANTIGEN TRANSPORTER-RELATED"/>
    <property type="match status" value="1"/>
</dbReference>
<proteinExistence type="predicted"/>
<evidence type="ECO:0000256" key="2">
    <source>
        <dbReference type="ARBA" id="ARBA00022475"/>
    </source>
</evidence>
<feature type="transmembrane region" description="Helical" evidence="6">
    <location>
        <begin position="289"/>
        <end position="310"/>
    </location>
</feature>
<feature type="transmembrane region" description="Helical" evidence="6">
    <location>
        <begin position="215"/>
        <end position="243"/>
    </location>
</feature>
<keyword evidence="2" id="KW-1003">Cell membrane</keyword>
<name>A0A1I3I228_9FLAO</name>
<dbReference type="GO" id="GO:0005886">
    <property type="term" value="C:plasma membrane"/>
    <property type="evidence" value="ECO:0007669"/>
    <property type="project" value="UniProtKB-SubCell"/>
</dbReference>
<keyword evidence="3 6" id="KW-0812">Transmembrane</keyword>
<evidence type="ECO:0000256" key="4">
    <source>
        <dbReference type="ARBA" id="ARBA00022989"/>
    </source>
</evidence>
<dbReference type="RefSeq" id="WP_090081270.1">
    <property type="nucleotide sequence ID" value="NZ_FOQT01000004.1"/>
</dbReference>
<comment type="subcellular location">
    <subcellularLocation>
        <location evidence="1">Cell membrane</location>
        <topology evidence="1">Multi-pass membrane protein</topology>
    </subcellularLocation>
</comment>
<dbReference type="Pfam" id="PF01943">
    <property type="entry name" value="Polysacc_synt"/>
    <property type="match status" value="1"/>
</dbReference>
<evidence type="ECO:0000256" key="3">
    <source>
        <dbReference type="ARBA" id="ARBA00022692"/>
    </source>
</evidence>
<dbReference type="InterPro" id="IPR050833">
    <property type="entry name" value="Poly_Biosynth_Transport"/>
</dbReference>
<evidence type="ECO:0000256" key="1">
    <source>
        <dbReference type="ARBA" id="ARBA00004651"/>
    </source>
</evidence>
<dbReference type="InterPro" id="IPR002797">
    <property type="entry name" value="Polysacc_synth"/>
</dbReference>
<feature type="transmembrane region" description="Helical" evidence="6">
    <location>
        <begin position="249"/>
        <end position="268"/>
    </location>
</feature>
<gene>
    <name evidence="7" type="ORF">SAMN05443292_2524</name>
</gene>
<feature type="transmembrane region" description="Helical" evidence="6">
    <location>
        <begin position="120"/>
        <end position="140"/>
    </location>
</feature>
<dbReference type="Proteomes" id="UP000198931">
    <property type="component" value="Unassembled WGS sequence"/>
</dbReference>
<organism evidence="7 8">
    <name type="scientific">Halpernia frigidisoli</name>
    <dbReference type="NCBI Taxonomy" id="1125876"/>
    <lineage>
        <taxon>Bacteria</taxon>
        <taxon>Pseudomonadati</taxon>
        <taxon>Bacteroidota</taxon>
        <taxon>Flavobacteriia</taxon>
        <taxon>Flavobacteriales</taxon>
        <taxon>Weeksellaceae</taxon>
        <taxon>Chryseobacterium group</taxon>
        <taxon>Halpernia</taxon>
    </lineage>
</organism>
<keyword evidence="4 6" id="KW-1133">Transmembrane helix</keyword>
<protein>
    <submittedName>
        <fullName evidence="7">Membrane protein involved in the export of O-antigen and teichoic acid</fullName>
    </submittedName>
</protein>
<evidence type="ECO:0000313" key="7">
    <source>
        <dbReference type="EMBL" id="SFI42065.1"/>
    </source>
</evidence>
<feature type="transmembrane region" description="Helical" evidence="6">
    <location>
        <begin position="360"/>
        <end position="379"/>
    </location>
</feature>
<dbReference type="PANTHER" id="PTHR30250">
    <property type="entry name" value="PST FAMILY PREDICTED COLANIC ACID TRANSPORTER"/>
    <property type="match status" value="1"/>
</dbReference>
<dbReference type="OrthoDB" id="1186186at2"/>
<feature type="transmembrane region" description="Helical" evidence="6">
    <location>
        <begin position="330"/>
        <end position="348"/>
    </location>
</feature>
<feature type="transmembrane region" description="Helical" evidence="6">
    <location>
        <begin position="385"/>
        <end position="411"/>
    </location>
</feature>
<sequence length="415" mass="47243">MKSLQQFIKDFFTNEGHHVFLSLLIAKICGFLGSLFIIHLLSESDFGRVSIVSSVFFIFLAFSGFGSQQILLRYGSVAQDLEEKNALSSYLFRKGFFYQLLLSVLFFIVSVFYITRYEDIFFIFLLFNIRLIGSYFLIHIQCEFRISGKNKDFATVSNAVNILGLILLFVLSKYFGLNGYLFAIAFTPFVSLFWLKKSPKSITLKSFRFKKKELWNFGILAGGSALLSDMLFSADVLLLSFLMTETAVANYKVAILIPSNITFLAATFMQTDYSLLAKNSKNKSFLKNYILNFYKIFVPVSAVIFLVGFIFKTKIISFFFSEKYSGNEMVFAVLLAGFSLNMLLRNLYGTLISAVGLMKFNTFISLLNIIFLVIFAFIFVNKLGILGMAVSLSLSMFLSGILFLISFHLYWKTLK</sequence>